<keyword evidence="1" id="KW-0378">Hydrolase</keyword>
<feature type="binding site" evidence="2">
    <location>
        <position position="289"/>
    </location>
    <ligand>
        <name>Zn(2+)</name>
        <dbReference type="ChEBI" id="CHEBI:29105"/>
        <note>catalytic</note>
    </ligand>
</feature>
<gene>
    <name evidence="4" type="ORF">MFU01_12300</name>
    <name evidence="5" type="ORF">SAMN05443572_102695</name>
</gene>
<reference evidence="5 6" key="1">
    <citation type="submission" date="2016-10" db="EMBL/GenBank/DDBJ databases">
        <authorList>
            <person name="Varghese N."/>
            <person name="Submissions S."/>
        </authorList>
    </citation>
    <scope>NUCLEOTIDE SEQUENCE [LARGE SCALE GENOMIC DNA]</scope>
    <source>
        <strain evidence="5 6">DSM 16525</strain>
    </source>
</reference>
<evidence type="ECO:0000256" key="2">
    <source>
        <dbReference type="PIRSR" id="PIRSR006615-1"/>
    </source>
</evidence>
<keyword evidence="6" id="KW-1185">Reference proteome</keyword>
<dbReference type="GO" id="GO:0006508">
    <property type="term" value="P:proteolysis"/>
    <property type="evidence" value="ECO:0007669"/>
    <property type="project" value="UniProtKB-UniRule"/>
</dbReference>
<dbReference type="RefSeq" id="WP_074950967.1">
    <property type="nucleotide sequence ID" value="NZ_BJXR01000014.1"/>
</dbReference>
<dbReference type="PRINTS" id="PR00998">
    <property type="entry name" value="CRBOXYPTASET"/>
</dbReference>
<dbReference type="PANTHER" id="PTHR34217:SF1">
    <property type="entry name" value="CARBOXYPEPTIDASE 1"/>
    <property type="match status" value="1"/>
</dbReference>
<evidence type="ECO:0000256" key="1">
    <source>
        <dbReference type="PIRNR" id="PIRNR006615"/>
    </source>
</evidence>
<feature type="binding site" evidence="2">
    <location>
        <position position="263"/>
    </location>
    <ligand>
        <name>Zn(2+)</name>
        <dbReference type="ChEBI" id="CHEBI:29105"/>
        <note>catalytic</note>
    </ligand>
</feature>
<dbReference type="GO" id="GO:0004181">
    <property type="term" value="F:metallocarboxypeptidase activity"/>
    <property type="evidence" value="ECO:0007669"/>
    <property type="project" value="UniProtKB-UniRule"/>
</dbReference>
<keyword evidence="1" id="KW-0645">Protease</keyword>
<accession>A0A511SY07</accession>
<keyword evidence="2" id="KW-0862">Zinc</keyword>
<comment type="cofactor">
    <cofactor evidence="2">
        <name>Zn(2+)</name>
        <dbReference type="ChEBI" id="CHEBI:29105"/>
    </cofactor>
    <text evidence="2">Binds 1 zinc ion per subunit.</text>
</comment>
<dbReference type="InterPro" id="IPR001333">
    <property type="entry name" value="Peptidase_M32_Taq"/>
</dbReference>
<keyword evidence="1 4" id="KW-0121">Carboxypeptidase</keyword>
<dbReference type="SUPFAM" id="SSF55486">
    <property type="entry name" value="Metalloproteases ('zincins'), catalytic domain"/>
    <property type="match status" value="1"/>
</dbReference>
<sequence length="497" mass="56498">MDTWLLSRMQELKDLQGLIGLATWDQETYLPSKAGPARAQQLSTLQGLHHERLVDPRLGEALSKASTAPGLTEDEQAMVAVLQREREREVRVPAALVRALAEAQSHGLHAWREARKERRFARFQPALQRLLSLRREQADAYGHDGERYDALLEGYEPGMRVSRLTPVLTALREQLVPMVGKLTGTGKRPRPVFDGRRFDKDAQWRFTLKLLEDIGFDLEAGRQDLSIHPFTGGTHALDVRLTTHVDESNPLSAIFSTIHEAGHGLFEQGFAPELHRTPLAASPSMGLHESQSRLWENQVGRGWPFWEHYFPLLRDSFPEALKGVDLEDFLAVVNEVRPSLIRTESDEVTYNLHIAVRYELELLLLRDALPLDDVPAAWNERMERYLGVTPPDDTQGVLQDIHWAWGELGYFPTYSLGNLYAASLYRVAGRELPDLDAQLRQGKMLSLRDWLRERVHRHGFRLPAEERMRVVTGQGLTDADFLAHLHTKYGALYGVTL</sequence>
<evidence type="ECO:0000313" key="5">
    <source>
        <dbReference type="EMBL" id="SET56111.1"/>
    </source>
</evidence>
<proteinExistence type="inferred from homology"/>
<name>A0A511SY07_MYXFU</name>
<keyword evidence="1 2" id="KW-0479">Metal-binding</keyword>
<comment type="catalytic activity">
    <reaction evidence="1">
        <text>Release of a C-terminal amino acid with broad specificity, except for -Pro.</text>
        <dbReference type="EC" id="3.4.17.19"/>
    </reaction>
</comment>
<dbReference type="OrthoDB" id="9772308at2"/>
<organism evidence="4 7">
    <name type="scientific">Myxococcus fulvus</name>
    <dbReference type="NCBI Taxonomy" id="33"/>
    <lineage>
        <taxon>Bacteria</taxon>
        <taxon>Pseudomonadati</taxon>
        <taxon>Myxococcota</taxon>
        <taxon>Myxococcia</taxon>
        <taxon>Myxococcales</taxon>
        <taxon>Cystobacterineae</taxon>
        <taxon>Myxococcaceae</taxon>
        <taxon>Myxococcus</taxon>
    </lineage>
</organism>
<reference evidence="4 7" key="2">
    <citation type="submission" date="2019-07" db="EMBL/GenBank/DDBJ databases">
        <title>Whole genome shotgun sequence of Myxococcus fulvus NBRC 100333.</title>
        <authorList>
            <person name="Hosoyama A."/>
            <person name="Uohara A."/>
            <person name="Ohji S."/>
            <person name="Ichikawa N."/>
        </authorList>
    </citation>
    <scope>NUCLEOTIDE SEQUENCE [LARGE SCALE GENOMIC DNA]</scope>
    <source>
        <strain evidence="4 7">NBRC 100333</strain>
    </source>
</reference>
<protein>
    <recommendedName>
        <fullName evidence="1">Metal-dependent carboxypeptidase</fullName>
        <ecNumber evidence="1">3.4.17.19</ecNumber>
    </recommendedName>
</protein>
<dbReference type="GO" id="GO:0046872">
    <property type="term" value="F:metal ion binding"/>
    <property type="evidence" value="ECO:0007669"/>
    <property type="project" value="UniProtKB-KW"/>
</dbReference>
<dbReference type="Pfam" id="PF02074">
    <property type="entry name" value="Peptidase_M32"/>
    <property type="match status" value="1"/>
</dbReference>
<dbReference type="EC" id="3.4.17.19" evidence="1"/>
<dbReference type="EMBL" id="FOIB01000002">
    <property type="protein sequence ID" value="SET56111.1"/>
    <property type="molecule type" value="Genomic_DNA"/>
</dbReference>
<feature type="active site" description="Proton donor/acceptor" evidence="3">
    <location>
        <position position="260"/>
    </location>
</feature>
<comment type="caution">
    <text evidence="4">The sequence shown here is derived from an EMBL/GenBank/DDBJ whole genome shotgun (WGS) entry which is preliminary data.</text>
</comment>
<dbReference type="Proteomes" id="UP000183760">
    <property type="component" value="Unassembled WGS sequence"/>
</dbReference>
<dbReference type="Proteomes" id="UP000321514">
    <property type="component" value="Unassembled WGS sequence"/>
</dbReference>
<dbReference type="AlphaFoldDB" id="A0A511SY07"/>
<evidence type="ECO:0000256" key="3">
    <source>
        <dbReference type="PIRSR" id="PIRSR006615-2"/>
    </source>
</evidence>
<dbReference type="PROSITE" id="PS52034">
    <property type="entry name" value="PEPTIDASE_M32"/>
    <property type="match status" value="1"/>
</dbReference>
<evidence type="ECO:0000313" key="6">
    <source>
        <dbReference type="Proteomes" id="UP000183760"/>
    </source>
</evidence>
<dbReference type="CDD" id="cd06460">
    <property type="entry name" value="M32_Taq"/>
    <property type="match status" value="1"/>
</dbReference>
<comment type="similarity">
    <text evidence="1">Belongs to the peptidase M32 family.</text>
</comment>
<dbReference type="EMBL" id="BJXR01000014">
    <property type="protein sequence ID" value="GEN06193.1"/>
    <property type="molecule type" value="Genomic_DNA"/>
</dbReference>
<keyword evidence="1" id="KW-0482">Metalloprotease</keyword>
<dbReference type="Gene3D" id="1.10.1370.30">
    <property type="match status" value="1"/>
</dbReference>
<dbReference type="STRING" id="1334629.MFUL124B02_34725"/>
<evidence type="ECO:0000313" key="4">
    <source>
        <dbReference type="EMBL" id="GEN06193.1"/>
    </source>
</evidence>
<dbReference type="PANTHER" id="PTHR34217">
    <property type="entry name" value="METAL-DEPENDENT CARBOXYPEPTIDASE"/>
    <property type="match status" value="1"/>
</dbReference>
<comment type="function">
    <text evidence="1">Broad specificity carboxypetidase that releases amino acids sequentially from the C-terminus, including neutral, aromatic, polar and basic residues.</text>
</comment>
<dbReference type="PIRSF" id="PIRSF006615">
    <property type="entry name" value="Zn_crbxpep_Taq"/>
    <property type="match status" value="1"/>
</dbReference>
<feature type="binding site" evidence="2">
    <location>
        <position position="259"/>
    </location>
    <ligand>
        <name>Zn(2+)</name>
        <dbReference type="ChEBI" id="CHEBI:29105"/>
        <note>catalytic</note>
    </ligand>
</feature>
<evidence type="ECO:0000313" key="7">
    <source>
        <dbReference type="Proteomes" id="UP000321514"/>
    </source>
</evidence>